<protein>
    <submittedName>
        <fullName evidence="12">ABC-type multidrug transport system, ATPase and permease component</fullName>
    </submittedName>
</protein>
<dbReference type="Pfam" id="PF00005">
    <property type="entry name" value="ABC_tran"/>
    <property type="match status" value="1"/>
</dbReference>
<accession>A0A1S6HN39</accession>
<dbReference type="PROSITE" id="PS00211">
    <property type="entry name" value="ABC_TRANSPORTER_1"/>
    <property type="match status" value="1"/>
</dbReference>
<dbReference type="InterPro" id="IPR039421">
    <property type="entry name" value="Type_1_exporter"/>
</dbReference>
<dbReference type="OrthoDB" id="9806127at2"/>
<dbReference type="Gene3D" id="1.20.1560.10">
    <property type="entry name" value="ABC transporter type 1, transmembrane domain"/>
    <property type="match status" value="1"/>
</dbReference>
<feature type="transmembrane region" description="Helical" evidence="9">
    <location>
        <begin position="266"/>
        <end position="285"/>
    </location>
</feature>
<evidence type="ECO:0000256" key="3">
    <source>
        <dbReference type="ARBA" id="ARBA00022475"/>
    </source>
</evidence>
<feature type="transmembrane region" description="Helical" evidence="9">
    <location>
        <begin position="128"/>
        <end position="147"/>
    </location>
</feature>
<dbReference type="GO" id="GO:0140359">
    <property type="term" value="F:ABC-type transporter activity"/>
    <property type="evidence" value="ECO:0007669"/>
    <property type="project" value="InterPro"/>
</dbReference>
<dbReference type="InterPro" id="IPR011527">
    <property type="entry name" value="ABC1_TM_dom"/>
</dbReference>
<evidence type="ECO:0000256" key="2">
    <source>
        <dbReference type="ARBA" id="ARBA00022448"/>
    </source>
</evidence>
<dbReference type="InterPro" id="IPR017871">
    <property type="entry name" value="ABC_transporter-like_CS"/>
</dbReference>
<reference evidence="12 13" key="1">
    <citation type="submission" date="2016-03" db="EMBL/GenBank/DDBJ databases">
        <title>Complete genome sequence of Shewanella psychrophila WP2, a deep sea bacterium isolated from west Pacific sediment.</title>
        <authorList>
            <person name="Xu G."/>
            <person name="Jian H."/>
        </authorList>
    </citation>
    <scope>NUCLEOTIDE SEQUENCE [LARGE SCALE GENOMIC DNA]</scope>
    <source>
        <strain evidence="12 13">WP2</strain>
    </source>
</reference>
<evidence type="ECO:0000256" key="7">
    <source>
        <dbReference type="ARBA" id="ARBA00022989"/>
    </source>
</evidence>
<evidence type="ECO:0000256" key="1">
    <source>
        <dbReference type="ARBA" id="ARBA00004651"/>
    </source>
</evidence>
<dbReference type="SUPFAM" id="SSF52540">
    <property type="entry name" value="P-loop containing nucleoside triphosphate hydrolases"/>
    <property type="match status" value="1"/>
</dbReference>
<dbReference type="FunFam" id="3.40.50.300:FF:000299">
    <property type="entry name" value="ABC transporter ATP-binding protein/permease"/>
    <property type="match status" value="1"/>
</dbReference>
<evidence type="ECO:0000313" key="12">
    <source>
        <dbReference type="EMBL" id="AQS36935.1"/>
    </source>
</evidence>
<dbReference type="PANTHER" id="PTHR24221">
    <property type="entry name" value="ATP-BINDING CASSETTE SUB-FAMILY B"/>
    <property type="match status" value="1"/>
</dbReference>
<keyword evidence="2" id="KW-0813">Transport</keyword>
<evidence type="ECO:0000256" key="6">
    <source>
        <dbReference type="ARBA" id="ARBA00022840"/>
    </source>
</evidence>
<dbReference type="InterPro" id="IPR003439">
    <property type="entry name" value="ABC_transporter-like_ATP-bd"/>
</dbReference>
<dbReference type="GO" id="GO:0005524">
    <property type="term" value="F:ATP binding"/>
    <property type="evidence" value="ECO:0007669"/>
    <property type="project" value="UniProtKB-KW"/>
</dbReference>
<dbReference type="EMBL" id="CP014782">
    <property type="protein sequence ID" value="AQS36935.1"/>
    <property type="molecule type" value="Genomic_DNA"/>
</dbReference>
<evidence type="ECO:0000256" key="4">
    <source>
        <dbReference type="ARBA" id="ARBA00022692"/>
    </source>
</evidence>
<keyword evidence="4 9" id="KW-0812">Transmembrane</keyword>
<dbReference type="STRING" id="225848.Sps_01771"/>
<dbReference type="Pfam" id="PF00664">
    <property type="entry name" value="ABC_membrane"/>
    <property type="match status" value="1"/>
</dbReference>
<evidence type="ECO:0000313" key="13">
    <source>
        <dbReference type="Proteomes" id="UP000189545"/>
    </source>
</evidence>
<evidence type="ECO:0000256" key="8">
    <source>
        <dbReference type="ARBA" id="ARBA00023136"/>
    </source>
</evidence>
<feature type="transmembrane region" description="Helical" evidence="9">
    <location>
        <begin position="153"/>
        <end position="171"/>
    </location>
</feature>
<dbReference type="KEGG" id="spsw:Sps_01771"/>
<keyword evidence="6" id="KW-0067">ATP-binding</keyword>
<keyword evidence="3" id="KW-1003">Cell membrane</keyword>
<dbReference type="Gene3D" id="3.40.50.300">
    <property type="entry name" value="P-loop containing nucleotide triphosphate hydrolases"/>
    <property type="match status" value="1"/>
</dbReference>
<dbReference type="InterPro" id="IPR036640">
    <property type="entry name" value="ABC1_TM_sf"/>
</dbReference>
<dbReference type="GO" id="GO:0005886">
    <property type="term" value="C:plasma membrane"/>
    <property type="evidence" value="ECO:0007669"/>
    <property type="project" value="UniProtKB-SubCell"/>
</dbReference>
<dbReference type="GO" id="GO:0034040">
    <property type="term" value="F:ATPase-coupled lipid transmembrane transporter activity"/>
    <property type="evidence" value="ECO:0007669"/>
    <property type="project" value="TreeGrafter"/>
</dbReference>
<gene>
    <name evidence="12" type="ORF">Sps_01771</name>
</gene>
<keyword evidence="5" id="KW-0547">Nucleotide-binding</keyword>
<name>A0A1S6HN39_9GAMM</name>
<organism evidence="12 13">
    <name type="scientific">Shewanella psychrophila</name>
    <dbReference type="NCBI Taxonomy" id="225848"/>
    <lineage>
        <taxon>Bacteria</taxon>
        <taxon>Pseudomonadati</taxon>
        <taxon>Pseudomonadota</taxon>
        <taxon>Gammaproteobacteria</taxon>
        <taxon>Alteromonadales</taxon>
        <taxon>Shewanellaceae</taxon>
        <taxon>Shewanella</taxon>
    </lineage>
</organism>
<feature type="transmembrane region" description="Helical" evidence="9">
    <location>
        <begin position="238"/>
        <end position="260"/>
    </location>
</feature>
<dbReference type="GO" id="GO:0016887">
    <property type="term" value="F:ATP hydrolysis activity"/>
    <property type="evidence" value="ECO:0007669"/>
    <property type="project" value="InterPro"/>
</dbReference>
<keyword evidence="13" id="KW-1185">Reference proteome</keyword>
<keyword evidence="7 9" id="KW-1133">Transmembrane helix</keyword>
<keyword evidence="8 9" id="KW-0472">Membrane</keyword>
<evidence type="ECO:0000259" key="10">
    <source>
        <dbReference type="PROSITE" id="PS50893"/>
    </source>
</evidence>
<dbReference type="PROSITE" id="PS50929">
    <property type="entry name" value="ABC_TM1F"/>
    <property type="match status" value="1"/>
</dbReference>
<evidence type="ECO:0000256" key="9">
    <source>
        <dbReference type="SAM" id="Phobius"/>
    </source>
</evidence>
<dbReference type="Proteomes" id="UP000189545">
    <property type="component" value="Chromosome"/>
</dbReference>
<proteinExistence type="predicted"/>
<dbReference type="PANTHER" id="PTHR24221:SF654">
    <property type="entry name" value="ATP-BINDING CASSETTE SUB-FAMILY B MEMBER 6"/>
    <property type="match status" value="1"/>
</dbReference>
<dbReference type="AlphaFoldDB" id="A0A1S6HN39"/>
<feature type="domain" description="ABC transporter" evidence="10">
    <location>
        <begin position="325"/>
        <end position="558"/>
    </location>
</feature>
<evidence type="ECO:0000256" key="5">
    <source>
        <dbReference type="ARBA" id="ARBA00022741"/>
    </source>
</evidence>
<dbReference type="InterPro" id="IPR027417">
    <property type="entry name" value="P-loop_NTPase"/>
</dbReference>
<dbReference type="InterPro" id="IPR003593">
    <property type="entry name" value="AAA+_ATPase"/>
</dbReference>
<comment type="subcellular location">
    <subcellularLocation>
        <location evidence="1">Cell membrane</location>
        <topology evidence="1">Multi-pass membrane protein</topology>
    </subcellularLocation>
</comment>
<dbReference type="SUPFAM" id="SSF90123">
    <property type="entry name" value="ABC transporter transmembrane region"/>
    <property type="match status" value="1"/>
</dbReference>
<dbReference type="PROSITE" id="PS50893">
    <property type="entry name" value="ABC_TRANSPORTER_2"/>
    <property type="match status" value="1"/>
</dbReference>
<dbReference type="SMART" id="SM00382">
    <property type="entry name" value="AAA"/>
    <property type="match status" value="1"/>
</dbReference>
<feature type="domain" description="ABC transmembrane type-1" evidence="11">
    <location>
        <begin position="30"/>
        <end position="288"/>
    </location>
</feature>
<evidence type="ECO:0000259" key="11">
    <source>
        <dbReference type="PROSITE" id="PS50929"/>
    </source>
</evidence>
<sequence length="562" mass="62582">MDKMRQLFVHSGAQTRQFWFGLSGKIATEIMPLAIWLMLFAFILSLYTLSVSHMLLLAFSVIVLQWVLGQSAKQSFLGAYEITHHLRSQLLTDIRRQPLACLKGKGLGEKMKLLTSDLKQFEDIFSHILADFVAAWVIPISMMTMLFWIQPQIALAMLSVFLLAIGALIMAEKKFSDQADHYHHSNMESANQLLEYIDCLPMLRGFAQSHKLAKPLCDKIEQQRHDGLGLEWAGGMGVLMATLILELALVLNLALCLWFINEGLLSLPQFLIVIIATVACIRPLARMTVYAALLRYMLKAASRLQQLTQMPQQQEEGTKPCTFNLSLTNVDLTIDNTTVLKGINLDIAQGEHITLVGKSGSGKSTLLDLIAAFHIPSKGRLSLGKKSFDEIGTRQWYRHISYVTQDVQLLGGSLRDNLLLAKPEAVEKTLFEAVEAAGLSPLIAKLPEGIDTLIGENGNQLSGGERQRLSIARALLHDAPVLLLDEITSALDYRTQAQVLDSIEKLSKGKTVISVAHRLDTIRDTDRIYFMESGQIIGMGYHHELVITHSGYRQLWQAGQVA</sequence>